<protein>
    <submittedName>
        <fullName evidence="1">Uncharacterized protein</fullName>
    </submittedName>
</protein>
<dbReference type="AlphaFoldDB" id="A0A976IDN8"/>
<dbReference type="KEGG" id="blac:94352046"/>
<keyword evidence="2" id="KW-1185">Reference proteome</keyword>
<dbReference type="GeneID" id="94352046"/>
<proteinExistence type="predicted"/>
<comment type="caution">
    <text evidence="1">The sequence shown here is derived from an EMBL/GenBank/DDBJ whole genome shotgun (WGS) entry which is preliminary data.</text>
</comment>
<sequence>MLEHAEMEHFDVVKLRSHHFDKGSDKPLKDVIYACEDNGEYISKAHENGRPVQKSRKSECPFQVKLKRDCSGTRDAVDDNTWSLKILHAGHNHEVADISS</sequence>
<name>A0A976IDN8_BRELC</name>
<evidence type="ECO:0000313" key="2">
    <source>
        <dbReference type="Proteomes" id="UP000294530"/>
    </source>
</evidence>
<accession>A0A976IDN8</accession>
<reference evidence="1 2" key="1">
    <citation type="journal article" date="2021" name="Genome Biol.">
        <title>AFLAP: assembly-free linkage analysis pipeline using k-mers from genome sequencing data.</title>
        <authorList>
            <person name="Fletcher K."/>
            <person name="Zhang L."/>
            <person name="Gil J."/>
            <person name="Han R."/>
            <person name="Cavanaugh K."/>
            <person name="Michelmore R."/>
        </authorList>
    </citation>
    <scope>NUCLEOTIDE SEQUENCE [LARGE SCALE GENOMIC DNA]</scope>
    <source>
        <strain evidence="1 2">SF5</strain>
    </source>
</reference>
<evidence type="ECO:0000313" key="1">
    <source>
        <dbReference type="EMBL" id="TDH67695.1"/>
    </source>
</evidence>
<dbReference type="EMBL" id="SHOA02000003">
    <property type="protein sequence ID" value="TDH67695.1"/>
    <property type="molecule type" value="Genomic_DNA"/>
</dbReference>
<dbReference type="Proteomes" id="UP000294530">
    <property type="component" value="Unassembled WGS sequence"/>
</dbReference>
<dbReference type="RefSeq" id="XP_067817194.1">
    <property type="nucleotide sequence ID" value="XM_067966375.1"/>
</dbReference>
<gene>
    <name evidence="1" type="ORF">CCR75_008322</name>
</gene>
<organism evidence="1 2">
    <name type="scientific">Bremia lactucae</name>
    <name type="common">Lettuce downy mildew</name>
    <dbReference type="NCBI Taxonomy" id="4779"/>
    <lineage>
        <taxon>Eukaryota</taxon>
        <taxon>Sar</taxon>
        <taxon>Stramenopiles</taxon>
        <taxon>Oomycota</taxon>
        <taxon>Peronosporomycetes</taxon>
        <taxon>Peronosporales</taxon>
        <taxon>Peronosporaceae</taxon>
        <taxon>Bremia</taxon>
    </lineage>
</organism>